<dbReference type="HOGENOM" id="CLU_004184_10_2_1"/>
<evidence type="ECO:0000256" key="1">
    <source>
        <dbReference type="SAM" id="MobiDB-lite"/>
    </source>
</evidence>
<dbReference type="AlphaFoldDB" id="A0A0A1T075"/>
<reference evidence="3 4" key="1">
    <citation type="journal article" date="2015" name="Genome Announc.">
        <title>Draft Genome Sequence and Gene Annotation of the Entomopathogenic Fungus Verticillium hemipterigenum.</title>
        <authorList>
            <person name="Horn F."/>
            <person name="Habel A."/>
            <person name="Scharf D.H."/>
            <person name="Dworschak J."/>
            <person name="Brakhage A.A."/>
            <person name="Guthke R."/>
            <person name="Hertweck C."/>
            <person name="Linde J."/>
        </authorList>
    </citation>
    <scope>NUCLEOTIDE SEQUENCE [LARGE SCALE GENOMIC DNA]</scope>
</reference>
<proteinExistence type="predicted"/>
<name>A0A0A1T075_9HYPO</name>
<dbReference type="InterPro" id="IPR052895">
    <property type="entry name" value="HetReg/Transcr_Mod"/>
</dbReference>
<feature type="domain" description="Heterokaryon incompatibility" evidence="2">
    <location>
        <begin position="57"/>
        <end position="199"/>
    </location>
</feature>
<evidence type="ECO:0000259" key="2">
    <source>
        <dbReference type="Pfam" id="PF06985"/>
    </source>
</evidence>
<sequence length="784" mass="88145">MCQTCGLASFSYDALPLARADFSTRLIKLHPARAYSADIVVDLVLLSEEPQAGETGFEAVSWCWGRDEWNCAVRIRDDAGDKCFKVSRNLDVALRRLRLVDNYRVLWIDAICIDQRSSVEKSRQVPMMAGIYGMAMRVCVWLGDGNETTHKAIEFMHGELANLNRFDHLCREDEYRDRWIALIQFMEQPWFSRRWVIQEIALANQKAAILICGQDTIQWSAFCMSALLFHRAMSGSLNLARLTFSELEGTAFGLRYAPALNAIQIVKAVSDLFRTAYHQGPPVPLRSLEYLVASFSMYDNAEPRDVIYSLLSISRDASETDDAALVEISDLPNFGRFGAHKILRSLLRTNMHQPLRVDYSAPVLEVYKQFMSFSIPRAHPSGALDMLCRPWAPELAGERFPSWIATLANAAYKPVDRSALGKRLVRRNPDPLVGDAAATVYTASRAIGPPTDKSLFKYWNSLDRSMFLQGFVLDTISTLEFPSQLGHIPPEWPALAGWRPKSGPPPEEFWRTLVADRGPGGSDPPSFYGPACETVFQEAMDDTLDTSMLINHGSSVTVDFLKRVQAVIWNRRMMRTSNSWLGLAPKAAREGDLICILYGCSVPVILRKVYKTPQDLEKELEDEEIRRANVVAYIAKNLAARARRKREGNKAESVDGDDDMFSVHSNGNHTANGIPPPTNAKNMKPQPPSVLGKRNTPEQTDSIPLEANKRPLRDPEAMQLEPDTAAPATASSKLHSSNTDYYYKLIGESYVHGMMHGEALTFRWNYNKGKSMEERIVSDTFELR</sequence>
<dbReference type="EMBL" id="CDHN01000002">
    <property type="protein sequence ID" value="CEJ86219.1"/>
    <property type="molecule type" value="Genomic_DNA"/>
</dbReference>
<dbReference type="Proteomes" id="UP000039046">
    <property type="component" value="Unassembled WGS sequence"/>
</dbReference>
<keyword evidence="4" id="KW-1185">Reference proteome</keyword>
<dbReference type="PANTHER" id="PTHR24148">
    <property type="entry name" value="ANKYRIN REPEAT DOMAIN-CONTAINING PROTEIN 39 HOMOLOG-RELATED"/>
    <property type="match status" value="1"/>
</dbReference>
<dbReference type="PANTHER" id="PTHR24148:SF64">
    <property type="entry name" value="HETEROKARYON INCOMPATIBILITY DOMAIN-CONTAINING PROTEIN"/>
    <property type="match status" value="1"/>
</dbReference>
<gene>
    <name evidence="3" type="ORF">VHEMI04042</name>
</gene>
<accession>A0A0A1T075</accession>
<feature type="region of interest" description="Disordered" evidence="1">
    <location>
        <begin position="642"/>
        <end position="714"/>
    </location>
</feature>
<dbReference type="InterPro" id="IPR010730">
    <property type="entry name" value="HET"/>
</dbReference>
<protein>
    <recommendedName>
        <fullName evidence="2">Heterokaryon incompatibility domain-containing protein</fullName>
    </recommendedName>
</protein>
<dbReference type="Pfam" id="PF06985">
    <property type="entry name" value="HET"/>
    <property type="match status" value="1"/>
</dbReference>
<evidence type="ECO:0000313" key="3">
    <source>
        <dbReference type="EMBL" id="CEJ86219.1"/>
    </source>
</evidence>
<evidence type="ECO:0000313" key="4">
    <source>
        <dbReference type="Proteomes" id="UP000039046"/>
    </source>
</evidence>
<dbReference type="OrthoDB" id="3553147at2759"/>
<dbReference type="STRING" id="1531966.A0A0A1T075"/>
<organism evidence="3 4">
    <name type="scientific">[Torrubiella] hemipterigena</name>
    <dbReference type="NCBI Taxonomy" id="1531966"/>
    <lineage>
        <taxon>Eukaryota</taxon>
        <taxon>Fungi</taxon>
        <taxon>Dikarya</taxon>
        <taxon>Ascomycota</taxon>
        <taxon>Pezizomycotina</taxon>
        <taxon>Sordariomycetes</taxon>
        <taxon>Hypocreomycetidae</taxon>
        <taxon>Hypocreales</taxon>
        <taxon>Clavicipitaceae</taxon>
        <taxon>Clavicipitaceae incertae sedis</taxon>
        <taxon>'Torrubiella' clade</taxon>
    </lineage>
</organism>